<dbReference type="CDD" id="cd04900">
    <property type="entry name" value="ACT_UUR-like_1"/>
    <property type="match status" value="1"/>
</dbReference>
<dbReference type="SUPFAM" id="SSF81593">
    <property type="entry name" value="Nucleotidyltransferase substrate binding subunit/domain"/>
    <property type="match status" value="1"/>
</dbReference>
<dbReference type="Pfam" id="PF01966">
    <property type="entry name" value="HD"/>
    <property type="match status" value="1"/>
</dbReference>
<accession>A0A380TAF4</accession>
<dbReference type="SUPFAM" id="SSF81891">
    <property type="entry name" value="Poly A polymerase C-terminal region-like"/>
    <property type="match status" value="1"/>
</dbReference>
<feature type="compositionally biased region" description="Basic and acidic residues" evidence="7">
    <location>
        <begin position="915"/>
        <end position="924"/>
    </location>
</feature>
<dbReference type="InterPro" id="IPR013546">
    <property type="entry name" value="PII_UdlTrfase/GS_AdlTrfase"/>
</dbReference>
<keyword evidence="1 10" id="KW-0808">Transferase</keyword>
<evidence type="ECO:0000256" key="3">
    <source>
        <dbReference type="ARBA" id="ARBA00022737"/>
    </source>
</evidence>
<dbReference type="HAMAP" id="MF_00277">
    <property type="entry name" value="PII_uridylyl_transf"/>
    <property type="match status" value="1"/>
</dbReference>
<dbReference type="InterPro" id="IPR002912">
    <property type="entry name" value="ACT_dom"/>
</dbReference>
<evidence type="ECO:0000256" key="4">
    <source>
        <dbReference type="ARBA" id="ARBA00022801"/>
    </source>
</evidence>
<dbReference type="InterPro" id="IPR002934">
    <property type="entry name" value="Polymerase_NTP_transf_dom"/>
</dbReference>
<dbReference type="InterPro" id="IPR045865">
    <property type="entry name" value="ACT-like_dom_sf"/>
</dbReference>
<dbReference type="InterPro" id="IPR010043">
    <property type="entry name" value="UTase/UR"/>
</dbReference>
<evidence type="ECO:0000259" key="9">
    <source>
        <dbReference type="PROSITE" id="PS51831"/>
    </source>
</evidence>
<dbReference type="NCBIfam" id="TIGR01693">
    <property type="entry name" value="UTase_glnD"/>
    <property type="match status" value="1"/>
</dbReference>
<dbReference type="AlphaFoldDB" id="A0A380TAF4"/>
<protein>
    <submittedName>
        <fullName evidence="10">Bifunctional uridylyltransferase/uridylyl-removing enzyme</fullName>
    </submittedName>
</protein>
<dbReference type="EMBL" id="UIDG01000090">
    <property type="protein sequence ID" value="SUS05228.1"/>
    <property type="molecule type" value="Genomic_DNA"/>
</dbReference>
<proteinExistence type="inferred from homology"/>
<dbReference type="InterPro" id="IPR043519">
    <property type="entry name" value="NT_sf"/>
</dbReference>
<evidence type="ECO:0000256" key="1">
    <source>
        <dbReference type="ARBA" id="ARBA00022679"/>
    </source>
</evidence>
<dbReference type="NCBIfam" id="NF003467">
    <property type="entry name" value="PRK05092.1"/>
    <property type="match status" value="1"/>
</dbReference>
<dbReference type="PROSITE" id="PS51671">
    <property type="entry name" value="ACT"/>
    <property type="match status" value="2"/>
</dbReference>
<evidence type="ECO:0000256" key="2">
    <source>
        <dbReference type="ARBA" id="ARBA00022695"/>
    </source>
</evidence>
<evidence type="ECO:0000256" key="5">
    <source>
        <dbReference type="ARBA" id="ARBA00022842"/>
    </source>
</evidence>
<feature type="region of interest" description="Disordered" evidence="7">
    <location>
        <begin position="914"/>
        <end position="933"/>
    </location>
</feature>
<dbReference type="InterPro" id="IPR003607">
    <property type="entry name" value="HD/PDEase_dom"/>
</dbReference>
<dbReference type="GO" id="GO:0008773">
    <property type="term" value="F:[protein-PII] uridylyltransferase activity"/>
    <property type="evidence" value="ECO:0007669"/>
    <property type="project" value="InterPro"/>
</dbReference>
<keyword evidence="5" id="KW-0460">Magnesium</keyword>
<reference evidence="10" key="1">
    <citation type="submission" date="2018-07" db="EMBL/GenBank/DDBJ databases">
        <authorList>
            <person name="Quirk P.G."/>
            <person name="Krulwich T.A."/>
        </authorList>
    </citation>
    <scope>NUCLEOTIDE SEQUENCE</scope>
</reference>
<dbReference type="CDD" id="cd05401">
    <property type="entry name" value="NT_GlnE_GlnD_like"/>
    <property type="match status" value="1"/>
</dbReference>
<feature type="domain" description="ACT" evidence="8">
    <location>
        <begin position="729"/>
        <end position="810"/>
    </location>
</feature>
<dbReference type="CDD" id="cd04899">
    <property type="entry name" value="ACT_ACR-UUR-like_2"/>
    <property type="match status" value="1"/>
</dbReference>
<dbReference type="PROSITE" id="PS51831">
    <property type="entry name" value="HD"/>
    <property type="match status" value="1"/>
</dbReference>
<dbReference type="Pfam" id="PF08335">
    <property type="entry name" value="GlnD_UR_UTase"/>
    <property type="match status" value="1"/>
</dbReference>
<dbReference type="SUPFAM" id="SSF81301">
    <property type="entry name" value="Nucleotidyltransferase"/>
    <property type="match status" value="1"/>
</dbReference>
<dbReference type="PANTHER" id="PTHR47320">
    <property type="entry name" value="BIFUNCTIONAL URIDYLYLTRANSFERASE/URIDYLYL-REMOVING ENZYME"/>
    <property type="match status" value="1"/>
</dbReference>
<keyword evidence="3" id="KW-0677">Repeat</keyword>
<name>A0A380TAF4_9ZZZZ</name>
<keyword evidence="4" id="KW-0378">Hydrolase</keyword>
<dbReference type="Gene3D" id="1.10.3090.10">
    <property type="entry name" value="cca-adding enzyme, domain 2"/>
    <property type="match status" value="1"/>
</dbReference>
<dbReference type="GO" id="GO:0016787">
    <property type="term" value="F:hydrolase activity"/>
    <property type="evidence" value="ECO:0007669"/>
    <property type="project" value="UniProtKB-KW"/>
</dbReference>
<evidence type="ECO:0000313" key="10">
    <source>
        <dbReference type="EMBL" id="SUS05228.1"/>
    </source>
</evidence>
<keyword evidence="2 10" id="KW-0548">Nucleotidyltransferase</keyword>
<dbReference type="Gene3D" id="3.30.70.260">
    <property type="match status" value="1"/>
</dbReference>
<dbReference type="PANTHER" id="PTHR47320:SF1">
    <property type="entry name" value="BIFUNCTIONAL URIDYLYLTRANSFERASE_URIDYLYL-REMOVING ENZYME"/>
    <property type="match status" value="1"/>
</dbReference>
<evidence type="ECO:0000259" key="8">
    <source>
        <dbReference type="PROSITE" id="PS51671"/>
    </source>
</evidence>
<evidence type="ECO:0000256" key="6">
    <source>
        <dbReference type="ARBA" id="ARBA00023268"/>
    </source>
</evidence>
<dbReference type="SMART" id="SM00471">
    <property type="entry name" value="HDc"/>
    <property type="match status" value="1"/>
</dbReference>
<keyword evidence="6" id="KW-0511">Multifunctional enzyme</keyword>
<feature type="domain" description="ACT" evidence="8">
    <location>
        <begin position="842"/>
        <end position="919"/>
    </location>
</feature>
<dbReference type="PIRSF" id="PIRSF006288">
    <property type="entry name" value="PII_uridyltransf"/>
    <property type="match status" value="1"/>
</dbReference>
<dbReference type="SUPFAM" id="SSF55021">
    <property type="entry name" value="ACT-like"/>
    <property type="match status" value="2"/>
</dbReference>
<sequence length="933" mass="105236">MDRIQNRRQIFNRKEVVGALKPLSNGPQAAAPHERGEVLKVIKDALAHGREEIRRRLEADEIDGNMAVRSQSFLIDQVIRTLSDFSVTGGLPVQLRANSLAIAATGGYGRGELAPFSDVDLLFLVRSTADRAAEALVEYLLYMLWDCGLKVGHATRTLDDCVSLARKDLTIRTCMLESRYLWGDETLFAAFENRFFSEVVEGTGRQFVEDKLRERDSRHERTGDSRYVLEPHIKEGKGGLRDLQTLFWLAKYLYRVRDMADLVERGIFTQSDLRLFRKAQDFLWRVRCHLHYVAGRPEDRLTFNVQEAVADRLGYTSRASARGVERFMKHYFHVTKTVGDLTRVLCAVLEHEQAQARLRFRLPSLTFLRRLAPGFVLDSGRLNIDSVDAFEKDPVRMLRLFHDAQRLGRDIHPKAMRLAQQSLSLITPAVRQDAEANRLFMDILTAPTDPEPTLRRLNEAGIFGRFIPDFGRVVAQMQYDMYHHFTVDEHSIRAIGILGRLERGELIDDHPTASRIITGVRSRRALYLSVLLHDIAKGRNGDHSVLGAEVALRLAPRLGLDEWETETVSWLVRYHLLMARTAFKRDIDDPATVATFVSLVQSPEWLRLLLILTNVDIRAVGPGVWNSWKEGLLSELYFRALEDMEITSDQPRQRRGNRVEAAKQRLRDRLVGWDEETLEAYIQRGYPDYWLAFDTNEHVRHFALMADAEASGGILKVQAVFDPVREAVQVTVYAPDHAGLFAQIAGGIALASASIVDAKIVTLANSMALDVLHVQSINGPFDGDEERLGRLVRRIEDAISGRLHLGRALEAAHRSPFIGRARAFKVPPRVIFDNAASNAYTVIELNGRDRPGFLYDVTSTLTGLGLQIGSAHISTYGPRVVDVFYVKDAFGLKVDQPAKLARIEELLMRAMAGVKPDEPARDETASESVPALT</sequence>
<dbReference type="Pfam" id="PF01909">
    <property type="entry name" value="NTP_transf_2"/>
    <property type="match status" value="1"/>
</dbReference>
<organism evidence="10">
    <name type="scientific">metagenome</name>
    <dbReference type="NCBI Taxonomy" id="256318"/>
    <lineage>
        <taxon>unclassified sequences</taxon>
        <taxon>metagenomes</taxon>
    </lineage>
</organism>
<feature type="domain" description="HD" evidence="9">
    <location>
        <begin position="487"/>
        <end position="606"/>
    </location>
</feature>
<gene>
    <name evidence="10" type="primary">glnD</name>
    <name evidence="10" type="ORF">DF3PB_180022</name>
</gene>
<evidence type="ECO:0000256" key="7">
    <source>
        <dbReference type="SAM" id="MobiDB-lite"/>
    </source>
</evidence>
<dbReference type="InterPro" id="IPR006674">
    <property type="entry name" value="HD_domain"/>
</dbReference>